<proteinExistence type="predicted"/>
<dbReference type="InterPro" id="IPR039374">
    <property type="entry name" value="SIP_fam"/>
</dbReference>
<feature type="domain" description="FAD-binding FR-type" evidence="1">
    <location>
        <begin position="3"/>
        <end position="132"/>
    </location>
</feature>
<dbReference type="Proteomes" id="UP000060016">
    <property type="component" value="Chromosome"/>
</dbReference>
<reference evidence="2 3" key="1">
    <citation type="submission" date="2015-08" db="EMBL/GenBank/DDBJ databases">
        <authorList>
            <person name="Babu N.S."/>
            <person name="Beckwith C.J."/>
            <person name="Beseler K.G."/>
            <person name="Brison A."/>
            <person name="Carone J.V."/>
            <person name="Caskin T.P."/>
            <person name="Diamond M."/>
            <person name="Durham M.E."/>
            <person name="Foxe J.M."/>
            <person name="Go M."/>
            <person name="Henderson B.A."/>
            <person name="Jones I.B."/>
            <person name="McGettigan J.A."/>
            <person name="Micheletti S.J."/>
            <person name="Nasrallah M.E."/>
            <person name="Ortiz D."/>
            <person name="Piller C.R."/>
            <person name="Privatt S.R."/>
            <person name="Schneider S.L."/>
            <person name="Sharp S."/>
            <person name="Smith T.C."/>
            <person name="Stanton J.D."/>
            <person name="Ullery H.E."/>
            <person name="Wilson R.J."/>
            <person name="Serrano M.G."/>
            <person name="Buck G."/>
            <person name="Lee V."/>
            <person name="Wang Y."/>
            <person name="Carvalho R."/>
            <person name="Voegtly L."/>
            <person name="Shi R."/>
            <person name="Duckworth R."/>
            <person name="Johnson A."/>
            <person name="Loviza R."/>
            <person name="Walstead R."/>
            <person name="Shah Z."/>
            <person name="Kiflezghi M."/>
            <person name="Wade K."/>
            <person name="Ball S.L."/>
            <person name="Bradley K.W."/>
            <person name="Asai D.J."/>
            <person name="Bowman C.A."/>
            <person name="Russell D.A."/>
            <person name="Pope W.H."/>
            <person name="Jacobs-Sera D."/>
            <person name="Hendrix R.W."/>
            <person name="Hatfull G.F."/>
        </authorList>
    </citation>
    <scope>NUCLEOTIDE SEQUENCE [LARGE SCALE GENOMIC DNA]</scope>
    <source>
        <strain evidence="2 3">PUDD_83A45</strain>
    </source>
</reference>
<dbReference type="PROSITE" id="PS51384">
    <property type="entry name" value="FAD_FR"/>
    <property type="match status" value="1"/>
</dbReference>
<dbReference type="InterPro" id="IPR017938">
    <property type="entry name" value="Riboflavin_synthase-like_b-brl"/>
</dbReference>
<dbReference type="Pfam" id="PF08021">
    <property type="entry name" value="FAD_binding_9"/>
    <property type="match status" value="1"/>
</dbReference>
<keyword evidence="3" id="KW-1185">Reference proteome</keyword>
<dbReference type="Gene3D" id="3.40.50.80">
    <property type="entry name" value="Nucleotide-binding domain of ferredoxin-NADP reductase (FNR) module"/>
    <property type="match status" value="1"/>
</dbReference>
<dbReference type="EMBL" id="CP012342">
    <property type="protein sequence ID" value="AKV59520.1"/>
    <property type="molecule type" value="Genomic_DNA"/>
</dbReference>
<dbReference type="PANTHER" id="PTHR30157:SF0">
    <property type="entry name" value="NADPH-DEPENDENT FERRIC-CHELATE REDUCTASE"/>
    <property type="match status" value="1"/>
</dbReference>
<name>A0A0K1RDK8_9CORY</name>
<organism evidence="2 3">
    <name type="scientific">Corynebacterium riegelii</name>
    <dbReference type="NCBI Taxonomy" id="156976"/>
    <lineage>
        <taxon>Bacteria</taxon>
        <taxon>Bacillati</taxon>
        <taxon>Actinomycetota</taxon>
        <taxon>Actinomycetes</taxon>
        <taxon>Mycobacteriales</taxon>
        <taxon>Corynebacteriaceae</taxon>
        <taxon>Corynebacterium</taxon>
    </lineage>
</organism>
<dbReference type="KEGG" id="crie:AK829_10745"/>
<dbReference type="PATRIC" id="fig|156976.3.peg.2163"/>
<dbReference type="InterPro" id="IPR013113">
    <property type="entry name" value="SIP_FAD-bd"/>
</dbReference>
<dbReference type="AlphaFoldDB" id="A0A0K1RDK8"/>
<dbReference type="PANTHER" id="PTHR30157">
    <property type="entry name" value="FERRIC REDUCTASE, NADPH-DEPENDENT"/>
    <property type="match status" value="1"/>
</dbReference>
<dbReference type="InterPro" id="IPR007037">
    <property type="entry name" value="SIP_rossman_dom"/>
</dbReference>
<sequence length="300" mass="33122">MSFRPFLATVVRSERVAPNFQRVTFTGIDAMGPAVPIRDLRIKLLIPPASGVLSLPEEGWWDVWRAMPEHTRGHLRTYSIRELRRYADGLDEVDVDFVLHNDNPGPASAWAQDAQPGQQLLIIGPTRDDDSGVGIEFNPGSAARACLYGDETALPAIARILEDWPEDLAGSADIEVPAGNHLPIDAPAQVDVRWHFREHDDVDYGDLLLAQLQDEVDSRSAAVPMGAEKPELVDEVSHDEVWETPTYSSSGESIAPASDAAGHTYYWIAGKNTAVAAMRRLLVKEAGVPRHHVSFMGYWR</sequence>
<dbReference type="Gene3D" id="2.40.30.10">
    <property type="entry name" value="Translation factors"/>
    <property type="match status" value="1"/>
</dbReference>
<protein>
    <recommendedName>
        <fullName evidence="1">FAD-binding FR-type domain-containing protein</fullName>
    </recommendedName>
</protein>
<dbReference type="InterPro" id="IPR017927">
    <property type="entry name" value="FAD-bd_FR_type"/>
</dbReference>
<evidence type="ECO:0000313" key="2">
    <source>
        <dbReference type="EMBL" id="AKV59520.1"/>
    </source>
</evidence>
<dbReference type="Pfam" id="PF04954">
    <property type="entry name" value="SIP"/>
    <property type="match status" value="1"/>
</dbReference>
<accession>A0A0K1RDK8</accession>
<dbReference type="InterPro" id="IPR039261">
    <property type="entry name" value="FNR_nucleotide-bd"/>
</dbReference>
<evidence type="ECO:0000313" key="3">
    <source>
        <dbReference type="Proteomes" id="UP000060016"/>
    </source>
</evidence>
<dbReference type="CDD" id="cd06193">
    <property type="entry name" value="siderophore_interacting"/>
    <property type="match status" value="1"/>
</dbReference>
<dbReference type="STRING" id="156976.AK829_10745"/>
<dbReference type="GO" id="GO:0016491">
    <property type="term" value="F:oxidoreductase activity"/>
    <property type="evidence" value="ECO:0007669"/>
    <property type="project" value="InterPro"/>
</dbReference>
<dbReference type="SUPFAM" id="SSF63380">
    <property type="entry name" value="Riboflavin synthase domain-like"/>
    <property type="match status" value="1"/>
</dbReference>
<evidence type="ECO:0000259" key="1">
    <source>
        <dbReference type="PROSITE" id="PS51384"/>
    </source>
</evidence>
<dbReference type="RefSeq" id="WP_052205814.1">
    <property type="nucleotide sequence ID" value="NZ_CP012342.1"/>
</dbReference>
<gene>
    <name evidence="2" type="ORF">AK829_10745</name>
</gene>